<dbReference type="AlphaFoldDB" id="A0AA88AIZ7"/>
<evidence type="ECO:0000313" key="2">
    <source>
        <dbReference type="Proteomes" id="UP001187192"/>
    </source>
</evidence>
<dbReference type="EMBL" id="BTGU01000024">
    <property type="protein sequence ID" value="GMN46963.1"/>
    <property type="molecule type" value="Genomic_DNA"/>
</dbReference>
<evidence type="ECO:0000313" key="1">
    <source>
        <dbReference type="EMBL" id="GMN46963.1"/>
    </source>
</evidence>
<sequence>MEVALLAETAEHAAGNGSVVPLPKLGGPLLLHLLLPPSLFSQREICSP</sequence>
<comment type="caution">
    <text evidence="1">The sequence shown here is derived from an EMBL/GenBank/DDBJ whole genome shotgun (WGS) entry which is preliminary data.</text>
</comment>
<protein>
    <submittedName>
        <fullName evidence="1">Uncharacterized protein</fullName>
    </submittedName>
</protein>
<name>A0AA88AIZ7_FICCA</name>
<reference evidence="1" key="1">
    <citation type="submission" date="2023-07" db="EMBL/GenBank/DDBJ databases">
        <title>draft genome sequence of fig (Ficus carica).</title>
        <authorList>
            <person name="Takahashi T."/>
            <person name="Nishimura K."/>
        </authorList>
    </citation>
    <scope>NUCLEOTIDE SEQUENCE</scope>
</reference>
<keyword evidence="2" id="KW-1185">Reference proteome</keyword>
<gene>
    <name evidence="1" type="ORF">TIFTF001_016155</name>
</gene>
<proteinExistence type="predicted"/>
<organism evidence="1 2">
    <name type="scientific">Ficus carica</name>
    <name type="common">Common fig</name>
    <dbReference type="NCBI Taxonomy" id="3494"/>
    <lineage>
        <taxon>Eukaryota</taxon>
        <taxon>Viridiplantae</taxon>
        <taxon>Streptophyta</taxon>
        <taxon>Embryophyta</taxon>
        <taxon>Tracheophyta</taxon>
        <taxon>Spermatophyta</taxon>
        <taxon>Magnoliopsida</taxon>
        <taxon>eudicotyledons</taxon>
        <taxon>Gunneridae</taxon>
        <taxon>Pentapetalae</taxon>
        <taxon>rosids</taxon>
        <taxon>fabids</taxon>
        <taxon>Rosales</taxon>
        <taxon>Moraceae</taxon>
        <taxon>Ficeae</taxon>
        <taxon>Ficus</taxon>
    </lineage>
</organism>
<dbReference type="Proteomes" id="UP001187192">
    <property type="component" value="Unassembled WGS sequence"/>
</dbReference>
<accession>A0AA88AIZ7</accession>